<dbReference type="RefSeq" id="WP_382387678.1">
    <property type="nucleotide sequence ID" value="NZ_JBHLWI010000029.1"/>
</dbReference>
<protein>
    <submittedName>
        <fullName evidence="1">Gluconate 2-dehydrogenase subunit 3 family protein</fullName>
        <ecNumber evidence="1">1.-.-.-</ecNumber>
    </submittedName>
</protein>
<gene>
    <name evidence="1" type="ORF">ACFFIP_10970</name>
</gene>
<dbReference type="GO" id="GO:0016491">
    <property type="term" value="F:oxidoreductase activity"/>
    <property type="evidence" value="ECO:0007669"/>
    <property type="project" value="UniProtKB-KW"/>
</dbReference>
<dbReference type="Pfam" id="PF13618">
    <property type="entry name" value="Gluconate_2-dh3"/>
    <property type="match status" value="1"/>
</dbReference>
<keyword evidence="2" id="KW-1185">Reference proteome</keyword>
<dbReference type="EMBL" id="JBHLWI010000029">
    <property type="protein sequence ID" value="MFC0263206.1"/>
    <property type="molecule type" value="Genomic_DNA"/>
</dbReference>
<proteinExistence type="predicted"/>
<organism evidence="1 2">
    <name type="scientific">Fontibacter flavus</name>
    <dbReference type="NCBI Taxonomy" id="654838"/>
    <lineage>
        <taxon>Bacteria</taxon>
        <taxon>Pseudomonadati</taxon>
        <taxon>Bacteroidota</taxon>
        <taxon>Cytophagia</taxon>
        <taxon>Cytophagales</taxon>
        <taxon>Cyclobacteriaceae</taxon>
        <taxon>Fontibacter</taxon>
    </lineage>
</organism>
<evidence type="ECO:0000313" key="1">
    <source>
        <dbReference type="EMBL" id="MFC0263206.1"/>
    </source>
</evidence>
<name>A0ABV6FTX6_9BACT</name>
<dbReference type="EC" id="1.-.-.-" evidence="1"/>
<sequence>MDRRTVLRSLAITVWGMVLLPGCDMDLNKEQSVGLVRSLPLTAQQKKNLEKLVDTFLPKTETLGAADLQIHHFLDKLIANCYPVETQELFMSGMGILEDKAMKAFGESFFDVDQMQRESILMELDNEDDELEKNFYDFVKEQVVNAYTTSEYFLTNFTNYDMVPGGYDGCVTVPEEPFKI</sequence>
<reference evidence="1 2" key="1">
    <citation type="submission" date="2024-09" db="EMBL/GenBank/DDBJ databases">
        <authorList>
            <person name="Sun Q."/>
            <person name="Mori K."/>
        </authorList>
    </citation>
    <scope>NUCLEOTIDE SEQUENCE [LARGE SCALE GENOMIC DNA]</scope>
    <source>
        <strain evidence="1 2">CCM 7650</strain>
    </source>
</reference>
<dbReference type="InterPro" id="IPR027056">
    <property type="entry name" value="Gluconate_2DH_su3"/>
</dbReference>
<comment type="caution">
    <text evidence="1">The sequence shown here is derived from an EMBL/GenBank/DDBJ whole genome shotgun (WGS) entry which is preliminary data.</text>
</comment>
<dbReference type="Proteomes" id="UP001589797">
    <property type="component" value="Unassembled WGS sequence"/>
</dbReference>
<accession>A0ABV6FTX6</accession>
<keyword evidence="1" id="KW-0560">Oxidoreductase</keyword>
<evidence type="ECO:0000313" key="2">
    <source>
        <dbReference type="Proteomes" id="UP001589797"/>
    </source>
</evidence>